<dbReference type="Proteomes" id="UP000593566">
    <property type="component" value="Unassembled WGS sequence"/>
</dbReference>
<dbReference type="EMBL" id="JACCJB010000021">
    <property type="protein sequence ID" value="KAF6219006.1"/>
    <property type="molecule type" value="Genomic_DNA"/>
</dbReference>
<feature type="compositionally biased region" description="Polar residues" evidence="1">
    <location>
        <begin position="1"/>
        <end position="13"/>
    </location>
</feature>
<sequence>MNDHASSSRSPPKTSADADRSSDESASVSLEQELVAWGDGYQAWVDRNLQSLLKDFVTGKKSKIGVAMCPNTVTRCIAKEGTDEDLRSILGKIYQKYGPIRMYYKGCDTLANHWVTGWETVTGAPDVQRVMICVEMSDRPPVSEKVAAMIKANVEKFRQDVRDRVNWVDVPSDSVDHGDWIEPDGIRSTVKNVGRFLLDGLEAFRRL</sequence>
<dbReference type="AlphaFoldDB" id="A0A8H6F8L4"/>
<feature type="region of interest" description="Disordered" evidence="1">
    <location>
        <begin position="1"/>
        <end position="25"/>
    </location>
</feature>
<comment type="caution">
    <text evidence="2">The sequence shown here is derived from an EMBL/GenBank/DDBJ whole genome shotgun (WGS) entry which is preliminary data.</text>
</comment>
<accession>A0A8H6F8L4</accession>
<name>A0A8H6F8L4_9LECA</name>
<protein>
    <submittedName>
        <fullName evidence="2">Uncharacterized protein</fullName>
    </submittedName>
</protein>
<evidence type="ECO:0000313" key="3">
    <source>
        <dbReference type="Proteomes" id="UP000593566"/>
    </source>
</evidence>
<evidence type="ECO:0000313" key="2">
    <source>
        <dbReference type="EMBL" id="KAF6219006.1"/>
    </source>
</evidence>
<reference evidence="2 3" key="1">
    <citation type="journal article" date="2020" name="Genomics">
        <title>Complete, high-quality genomes from long-read metagenomic sequencing of two wolf lichen thalli reveals enigmatic genome architecture.</title>
        <authorList>
            <person name="McKenzie S.K."/>
            <person name="Walston R.F."/>
            <person name="Allen J.L."/>
        </authorList>
    </citation>
    <scope>NUCLEOTIDE SEQUENCE [LARGE SCALE GENOMIC DNA]</scope>
    <source>
        <strain evidence="2">WasteWater1</strain>
    </source>
</reference>
<dbReference type="GeneID" id="59333956"/>
<organism evidence="2 3">
    <name type="scientific">Letharia lupina</name>
    <dbReference type="NCBI Taxonomy" id="560253"/>
    <lineage>
        <taxon>Eukaryota</taxon>
        <taxon>Fungi</taxon>
        <taxon>Dikarya</taxon>
        <taxon>Ascomycota</taxon>
        <taxon>Pezizomycotina</taxon>
        <taxon>Lecanoromycetes</taxon>
        <taxon>OSLEUM clade</taxon>
        <taxon>Lecanoromycetidae</taxon>
        <taxon>Lecanorales</taxon>
        <taxon>Lecanorineae</taxon>
        <taxon>Parmeliaceae</taxon>
        <taxon>Letharia</taxon>
    </lineage>
</organism>
<keyword evidence="3" id="KW-1185">Reference proteome</keyword>
<dbReference type="RefSeq" id="XP_037148441.1">
    <property type="nucleotide sequence ID" value="XM_037296459.1"/>
</dbReference>
<proteinExistence type="predicted"/>
<gene>
    <name evidence="2" type="ORF">HO133_005550</name>
</gene>
<evidence type="ECO:0000256" key="1">
    <source>
        <dbReference type="SAM" id="MobiDB-lite"/>
    </source>
</evidence>